<dbReference type="Proteomes" id="UP000824469">
    <property type="component" value="Unassembled WGS sequence"/>
</dbReference>
<dbReference type="PANTHER" id="PTHR35280:SF1">
    <property type="entry name" value="F17L21.9"/>
    <property type="match status" value="1"/>
</dbReference>
<reference evidence="2 3" key="1">
    <citation type="journal article" date="2021" name="Nat. Plants">
        <title>The Taxus genome provides insights into paclitaxel biosynthesis.</title>
        <authorList>
            <person name="Xiong X."/>
            <person name="Gou J."/>
            <person name="Liao Q."/>
            <person name="Li Y."/>
            <person name="Zhou Q."/>
            <person name="Bi G."/>
            <person name="Li C."/>
            <person name="Du R."/>
            <person name="Wang X."/>
            <person name="Sun T."/>
            <person name="Guo L."/>
            <person name="Liang H."/>
            <person name="Lu P."/>
            <person name="Wu Y."/>
            <person name="Zhang Z."/>
            <person name="Ro D.K."/>
            <person name="Shang Y."/>
            <person name="Huang S."/>
            <person name="Yan J."/>
        </authorList>
    </citation>
    <scope>NUCLEOTIDE SEQUENCE [LARGE SCALE GENOMIC DNA]</scope>
    <source>
        <strain evidence="2">Ta-2019</strain>
    </source>
</reference>
<comment type="caution">
    <text evidence="2">The sequence shown here is derived from an EMBL/GenBank/DDBJ whole genome shotgun (WGS) entry which is preliminary data.</text>
</comment>
<feature type="non-terminal residue" evidence="2">
    <location>
        <position position="1"/>
    </location>
</feature>
<keyword evidence="3" id="KW-1185">Reference proteome</keyword>
<name>A0AA38FR47_TAXCH</name>
<evidence type="ECO:0000313" key="3">
    <source>
        <dbReference type="Proteomes" id="UP000824469"/>
    </source>
</evidence>
<dbReference type="EMBL" id="JAHRHJ020000007">
    <property type="protein sequence ID" value="KAH9309121.1"/>
    <property type="molecule type" value="Genomic_DNA"/>
</dbReference>
<protein>
    <submittedName>
        <fullName evidence="2">Uncharacterized protein</fullName>
    </submittedName>
</protein>
<evidence type="ECO:0000313" key="2">
    <source>
        <dbReference type="EMBL" id="KAH9309121.1"/>
    </source>
</evidence>
<dbReference type="PANTHER" id="PTHR35280">
    <property type="entry name" value="F17L21.9"/>
    <property type="match status" value="1"/>
</dbReference>
<evidence type="ECO:0000256" key="1">
    <source>
        <dbReference type="SAM" id="MobiDB-lite"/>
    </source>
</evidence>
<feature type="region of interest" description="Disordered" evidence="1">
    <location>
        <begin position="76"/>
        <end position="113"/>
    </location>
</feature>
<sequence length="148" mass="16722">MDAMHLVIDARMHCNCPQATAEKDLDLIELALSRILRDNPHVHFRDDGNSKLMQDEEDRQLLLRLLDQLTSLRAERDQKALPSIKENSGNSGSAGLDDKTNEMKDTLPTTDEPIEDDKAIDEEIIREIRSVKKQNKLTHVALGIILVS</sequence>
<organism evidence="2 3">
    <name type="scientific">Taxus chinensis</name>
    <name type="common">Chinese yew</name>
    <name type="synonym">Taxus wallichiana var. chinensis</name>
    <dbReference type="NCBI Taxonomy" id="29808"/>
    <lineage>
        <taxon>Eukaryota</taxon>
        <taxon>Viridiplantae</taxon>
        <taxon>Streptophyta</taxon>
        <taxon>Embryophyta</taxon>
        <taxon>Tracheophyta</taxon>
        <taxon>Spermatophyta</taxon>
        <taxon>Pinopsida</taxon>
        <taxon>Pinidae</taxon>
        <taxon>Conifers II</taxon>
        <taxon>Cupressales</taxon>
        <taxon>Taxaceae</taxon>
        <taxon>Taxus</taxon>
    </lineage>
</organism>
<feature type="compositionally biased region" description="Basic and acidic residues" evidence="1">
    <location>
        <begin position="96"/>
        <end position="105"/>
    </location>
</feature>
<dbReference type="AlphaFoldDB" id="A0AA38FR47"/>
<proteinExistence type="predicted"/>
<accession>A0AA38FR47</accession>
<gene>
    <name evidence="2" type="ORF">KI387_037032</name>
</gene>